<dbReference type="GO" id="GO:0046872">
    <property type="term" value="F:metal ion binding"/>
    <property type="evidence" value="ECO:0007669"/>
    <property type="project" value="UniProtKB-KW"/>
</dbReference>
<evidence type="ECO:0000256" key="7">
    <source>
        <dbReference type="ARBA" id="ARBA00023163"/>
    </source>
</evidence>
<dbReference type="PANTHER" id="PTHR28160:SF1">
    <property type="entry name" value="LARGE RIBOSOMAL SUBUNIT PROTEIN ML57"/>
    <property type="match status" value="1"/>
</dbReference>
<dbReference type="GO" id="GO:0005762">
    <property type="term" value="C:mitochondrial large ribosomal subunit"/>
    <property type="evidence" value="ECO:0007669"/>
    <property type="project" value="InterPro"/>
</dbReference>
<feature type="domain" description="RNase III" evidence="10">
    <location>
        <begin position="108"/>
        <end position="274"/>
    </location>
</feature>
<evidence type="ECO:0000256" key="4">
    <source>
        <dbReference type="ARBA" id="ARBA00022737"/>
    </source>
</evidence>
<dbReference type="InterPro" id="IPR000999">
    <property type="entry name" value="RNase_III_dom"/>
</dbReference>
<keyword evidence="6" id="KW-0238">DNA-binding</keyword>
<organism evidence="11 12">
    <name type="scientific">Rhodotorula graminis (strain WP1)</name>
    <dbReference type="NCBI Taxonomy" id="578459"/>
    <lineage>
        <taxon>Eukaryota</taxon>
        <taxon>Fungi</taxon>
        <taxon>Dikarya</taxon>
        <taxon>Basidiomycota</taxon>
        <taxon>Pucciniomycotina</taxon>
        <taxon>Microbotryomycetes</taxon>
        <taxon>Sporidiobolales</taxon>
        <taxon>Sporidiobolaceae</taxon>
        <taxon>Rhodotorula</taxon>
    </lineage>
</organism>
<evidence type="ECO:0000313" key="11">
    <source>
        <dbReference type="EMBL" id="KPV73728.1"/>
    </source>
</evidence>
<evidence type="ECO:0000256" key="9">
    <source>
        <dbReference type="SAM" id="MobiDB-lite"/>
    </source>
</evidence>
<dbReference type="GO" id="GO:0005634">
    <property type="term" value="C:nucleus"/>
    <property type="evidence" value="ECO:0007669"/>
    <property type="project" value="UniProtKB-SubCell"/>
</dbReference>
<evidence type="ECO:0000256" key="2">
    <source>
        <dbReference type="ARBA" id="ARBA00022553"/>
    </source>
</evidence>
<dbReference type="GO" id="GO:0003677">
    <property type="term" value="F:DNA binding"/>
    <property type="evidence" value="ECO:0007669"/>
    <property type="project" value="UniProtKB-KW"/>
</dbReference>
<feature type="region of interest" description="Disordered" evidence="9">
    <location>
        <begin position="1"/>
        <end position="77"/>
    </location>
</feature>
<evidence type="ECO:0000259" key="10">
    <source>
        <dbReference type="SMART" id="SM00535"/>
    </source>
</evidence>
<evidence type="ECO:0000256" key="5">
    <source>
        <dbReference type="ARBA" id="ARBA00022833"/>
    </source>
</evidence>
<dbReference type="SMART" id="SM00535">
    <property type="entry name" value="RIBOc"/>
    <property type="match status" value="1"/>
</dbReference>
<evidence type="ECO:0000256" key="6">
    <source>
        <dbReference type="ARBA" id="ARBA00023125"/>
    </source>
</evidence>
<dbReference type="GO" id="GO:0006366">
    <property type="term" value="P:transcription by RNA polymerase II"/>
    <property type="evidence" value="ECO:0007669"/>
    <property type="project" value="InterPro"/>
</dbReference>
<accession>A0A0P9EWN4</accession>
<dbReference type="Gene3D" id="1.10.1520.10">
    <property type="entry name" value="Ribonuclease III domain"/>
    <property type="match status" value="1"/>
</dbReference>
<name>A0A0P9EWN4_RHOGW</name>
<dbReference type="Pfam" id="PF14622">
    <property type="entry name" value="Ribonucleas_3_3"/>
    <property type="match status" value="1"/>
</dbReference>
<evidence type="ECO:0000313" key="12">
    <source>
        <dbReference type="Proteomes" id="UP000053890"/>
    </source>
</evidence>
<feature type="compositionally biased region" description="Low complexity" evidence="9">
    <location>
        <begin position="50"/>
        <end position="64"/>
    </location>
</feature>
<keyword evidence="4" id="KW-0677">Repeat</keyword>
<reference evidence="11 12" key="1">
    <citation type="journal article" date="2015" name="Front. Microbiol.">
        <title>Genome sequence of the plant growth promoting endophytic yeast Rhodotorula graminis WP1.</title>
        <authorList>
            <person name="Firrincieli A."/>
            <person name="Otillar R."/>
            <person name="Salamov A."/>
            <person name="Schmutz J."/>
            <person name="Khan Z."/>
            <person name="Redman R.S."/>
            <person name="Fleck N.D."/>
            <person name="Lindquist E."/>
            <person name="Grigoriev I.V."/>
            <person name="Doty S.L."/>
        </authorList>
    </citation>
    <scope>NUCLEOTIDE SEQUENCE [LARGE SCALE GENOMIC DNA]</scope>
    <source>
        <strain evidence="11 12">WP1</strain>
    </source>
</reference>
<feature type="compositionally biased region" description="Low complexity" evidence="9">
    <location>
        <begin position="1"/>
        <end position="41"/>
    </location>
</feature>
<dbReference type="InterPro" id="IPR000684">
    <property type="entry name" value="RNA_pol_II_repeat_euk"/>
</dbReference>
<dbReference type="GeneID" id="28975096"/>
<dbReference type="GO" id="GO:0003735">
    <property type="term" value="F:structural constituent of ribosome"/>
    <property type="evidence" value="ECO:0007669"/>
    <property type="project" value="InterPro"/>
</dbReference>
<keyword evidence="8" id="KW-0539">Nucleus</keyword>
<dbReference type="OrthoDB" id="2281895at2759"/>
<dbReference type="SUPFAM" id="SSF69065">
    <property type="entry name" value="RNase III domain-like"/>
    <property type="match status" value="1"/>
</dbReference>
<dbReference type="PROSITE" id="PS00115">
    <property type="entry name" value="RNA_POL_II_REPEAT"/>
    <property type="match status" value="1"/>
</dbReference>
<dbReference type="EMBL" id="KQ474082">
    <property type="protein sequence ID" value="KPV73728.1"/>
    <property type="molecule type" value="Genomic_DNA"/>
</dbReference>
<gene>
    <name evidence="11" type="ORF">RHOBADRAFT_45685</name>
</gene>
<keyword evidence="5" id="KW-0862">Zinc</keyword>
<dbReference type="RefSeq" id="XP_018269777.1">
    <property type="nucleotide sequence ID" value="XM_018414648.1"/>
</dbReference>
<keyword evidence="2" id="KW-0597">Phosphoprotein</keyword>
<protein>
    <recommendedName>
        <fullName evidence="10">RNase III domain-containing protein</fullName>
    </recommendedName>
</protein>
<sequence length="298" mass="31192">MAAPAARSASALRALSNAARRPQPQRALPSPRLLSSTPLARYTPPPPSYSPSSPSSSPSSSSSLPPRPSTAGTHLYAPRPASQHTFLSTLLTQLGPRALPNPDALDLRTAEKALTHKSGVDKGALYRRSTAGELDAHARSADEGGRIGHNEKLAFVGRRVLRLHLTQHLFTRLSSSHPALLAQALTAPSRSPLSLDALLDTKNLGAGVGRQWGVEGALRWREVRGHDGEVTGLYKCRGSAVEAVVGAVYTTQGIDASSHVFEHLVLPHLALPRSLSAALEGAPAPAPAPAQQVGGAQA</sequence>
<evidence type="ECO:0000256" key="8">
    <source>
        <dbReference type="ARBA" id="ARBA00023242"/>
    </source>
</evidence>
<dbReference type="OMA" id="WREVRGH"/>
<dbReference type="PANTHER" id="PTHR28160">
    <property type="entry name" value="54S RIBOSOMAL PROTEIN L15, MITOCHONDRIAL"/>
    <property type="match status" value="1"/>
</dbReference>
<dbReference type="CDD" id="cd00593">
    <property type="entry name" value="RIBOc"/>
    <property type="match status" value="1"/>
</dbReference>
<keyword evidence="3" id="KW-0479">Metal-binding</keyword>
<dbReference type="InterPro" id="IPR040030">
    <property type="entry name" value="Ribosomal_mL57"/>
</dbReference>
<dbReference type="GO" id="GO:0006396">
    <property type="term" value="P:RNA processing"/>
    <property type="evidence" value="ECO:0007669"/>
    <property type="project" value="InterPro"/>
</dbReference>
<dbReference type="GO" id="GO:0004525">
    <property type="term" value="F:ribonuclease III activity"/>
    <property type="evidence" value="ECO:0007669"/>
    <property type="project" value="InterPro"/>
</dbReference>
<dbReference type="AlphaFoldDB" id="A0A0P9EWN4"/>
<dbReference type="InterPro" id="IPR036389">
    <property type="entry name" value="RNase_III_sf"/>
</dbReference>
<comment type="subcellular location">
    <subcellularLocation>
        <location evidence="1">Nucleus</location>
    </subcellularLocation>
</comment>
<proteinExistence type="predicted"/>
<evidence type="ECO:0000256" key="3">
    <source>
        <dbReference type="ARBA" id="ARBA00022723"/>
    </source>
</evidence>
<evidence type="ECO:0000256" key="1">
    <source>
        <dbReference type="ARBA" id="ARBA00004123"/>
    </source>
</evidence>
<dbReference type="GO" id="GO:0032543">
    <property type="term" value="P:mitochondrial translation"/>
    <property type="evidence" value="ECO:0007669"/>
    <property type="project" value="InterPro"/>
</dbReference>
<keyword evidence="12" id="KW-1185">Reference proteome</keyword>
<dbReference type="Proteomes" id="UP000053890">
    <property type="component" value="Unassembled WGS sequence"/>
</dbReference>
<keyword evidence="7" id="KW-0804">Transcription</keyword>
<dbReference type="STRING" id="578459.A0A0P9EWN4"/>